<dbReference type="PROSITE" id="PS51462">
    <property type="entry name" value="NUDIX"/>
    <property type="match status" value="1"/>
</dbReference>
<organism evidence="2 3">
    <name type="scientific">Lophium mytilinum</name>
    <dbReference type="NCBI Taxonomy" id="390894"/>
    <lineage>
        <taxon>Eukaryota</taxon>
        <taxon>Fungi</taxon>
        <taxon>Dikarya</taxon>
        <taxon>Ascomycota</taxon>
        <taxon>Pezizomycotina</taxon>
        <taxon>Dothideomycetes</taxon>
        <taxon>Pleosporomycetidae</taxon>
        <taxon>Mytilinidiales</taxon>
        <taxon>Mytilinidiaceae</taxon>
        <taxon>Lophium</taxon>
    </lineage>
</organism>
<dbReference type="CDD" id="cd03676">
    <property type="entry name" value="NUDIX_Tnr3_like"/>
    <property type="match status" value="1"/>
</dbReference>
<dbReference type="SUPFAM" id="SSF55811">
    <property type="entry name" value="Nudix"/>
    <property type="match status" value="1"/>
</dbReference>
<name>A0A6A6RCV9_9PEZI</name>
<dbReference type="GO" id="GO:0044715">
    <property type="term" value="F:8-oxo-dGDP phosphatase activity"/>
    <property type="evidence" value="ECO:0007669"/>
    <property type="project" value="TreeGrafter"/>
</dbReference>
<dbReference type="Pfam" id="PF00293">
    <property type="entry name" value="NUDIX"/>
    <property type="match status" value="1"/>
</dbReference>
<protein>
    <recommendedName>
        <fullName evidence="1">Nudix hydrolase domain-containing protein</fullName>
    </recommendedName>
</protein>
<dbReference type="InterPro" id="IPR000086">
    <property type="entry name" value="NUDIX_hydrolase_dom"/>
</dbReference>
<dbReference type="Gene3D" id="3.90.79.10">
    <property type="entry name" value="Nucleoside Triphosphate Pyrophosphohydrolase"/>
    <property type="match status" value="1"/>
</dbReference>
<feature type="domain" description="Nudix hydrolase" evidence="1">
    <location>
        <begin position="138"/>
        <end position="286"/>
    </location>
</feature>
<proteinExistence type="predicted"/>
<dbReference type="Proteomes" id="UP000799750">
    <property type="component" value="Unassembled WGS sequence"/>
</dbReference>
<reference evidence="2" key="1">
    <citation type="journal article" date="2020" name="Stud. Mycol.">
        <title>101 Dothideomycetes genomes: a test case for predicting lifestyles and emergence of pathogens.</title>
        <authorList>
            <person name="Haridas S."/>
            <person name="Albert R."/>
            <person name="Binder M."/>
            <person name="Bloem J."/>
            <person name="Labutti K."/>
            <person name="Salamov A."/>
            <person name="Andreopoulos B."/>
            <person name="Baker S."/>
            <person name="Barry K."/>
            <person name="Bills G."/>
            <person name="Bluhm B."/>
            <person name="Cannon C."/>
            <person name="Castanera R."/>
            <person name="Culley D."/>
            <person name="Daum C."/>
            <person name="Ezra D."/>
            <person name="Gonzalez J."/>
            <person name="Henrissat B."/>
            <person name="Kuo A."/>
            <person name="Liang C."/>
            <person name="Lipzen A."/>
            <person name="Lutzoni F."/>
            <person name="Magnuson J."/>
            <person name="Mondo S."/>
            <person name="Nolan M."/>
            <person name="Ohm R."/>
            <person name="Pangilinan J."/>
            <person name="Park H.-J."/>
            <person name="Ramirez L."/>
            <person name="Alfaro M."/>
            <person name="Sun H."/>
            <person name="Tritt A."/>
            <person name="Yoshinaga Y."/>
            <person name="Zwiers L.-H."/>
            <person name="Turgeon B."/>
            <person name="Goodwin S."/>
            <person name="Spatafora J."/>
            <person name="Crous P."/>
            <person name="Grigoriev I."/>
        </authorList>
    </citation>
    <scope>NUCLEOTIDE SEQUENCE</scope>
    <source>
        <strain evidence="2">CBS 269.34</strain>
    </source>
</reference>
<dbReference type="InterPro" id="IPR015797">
    <property type="entry name" value="NUDIX_hydrolase-like_dom_sf"/>
</dbReference>
<keyword evidence="3" id="KW-1185">Reference proteome</keyword>
<evidence type="ECO:0000313" key="2">
    <source>
        <dbReference type="EMBL" id="KAF2501287.1"/>
    </source>
</evidence>
<dbReference type="AlphaFoldDB" id="A0A6A6RCV9"/>
<gene>
    <name evidence="2" type="ORF">BU16DRAFT_500289</name>
</gene>
<evidence type="ECO:0000259" key="1">
    <source>
        <dbReference type="PROSITE" id="PS51462"/>
    </source>
</evidence>
<sequence>MTKSKSYLEIVKNCDNFPYDQVAAFPFQEGEKEAWYQFLLPNDSRPHGYILPWVVKAMPWTSDFIISHDKPRTVQLADSSNGAHTAKTCNSALEKVVSNVIKAQTFKGFNDPSLEPFRIAGARDSIYVARSAASLFGITVRGIHMVVYTRTPDGMKIWVPRRAPTLFSFPNLLDSAVGGGIRADESPFEAMTHEAEEEASLTGNFLTENVRSCGALTYMSATDAPNGYEIGLMIPEVAYLYELEVPGDTILKPNDNEVGKYNLWDTTKVAEELKADQFKPSSAAVMVDFFIRHGIITSENDKDYLRIINHLHRSLPIAT</sequence>
<dbReference type="OrthoDB" id="10261522at2759"/>
<dbReference type="PANTHER" id="PTHR13622">
    <property type="entry name" value="THIAMIN PYROPHOSPHOKINASE"/>
    <property type="match status" value="1"/>
</dbReference>
<dbReference type="FunFam" id="3.90.79.10:FF:000019">
    <property type="entry name" value="Thiamin pyrophosphokinase, putative"/>
    <property type="match status" value="1"/>
</dbReference>
<dbReference type="PANTHER" id="PTHR13622:SF8">
    <property type="entry name" value="THIAMIN PYROPHOSPHOKINASE 1"/>
    <property type="match status" value="1"/>
</dbReference>
<accession>A0A6A6RCV9</accession>
<evidence type="ECO:0000313" key="3">
    <source>
        <dbReference type="Proteomes" id="UP000799750"/>
    </source>
</evidence>
<dbReference type="EMBL" id="MU004182">
    <property type="protein sequence ID" value="KAF2501287.1"/>
    <property type="molecule type" value="Genomic_DNA"/>
</dbReference>